<evidence type="ECO:0000313" key="1">
    <source>
        <dbReference type="EMBL" id="KGR76400.1"/>
    </source>
</evidence>
<sequence>MVGGVRRYGIRVNYYLVLVRYGIVLKRFEVLKMCVLRVLEKNDKLLEITRGLLEKSGSY</sequence>
<dbReference type="AlphaFoldDB" id="A0A0A3HYS9"/>
<accession>A0A0A3HYS9</accession>
<evidence type="ECO:0000313" key="2">
    <source>
        <dbReference type="Proteomes" id="UP000030416"/>
    </source>
</evidence>
<keyword evidence="2" id="KW-1185">Reference proteome</keyword>
<comment type="caution">
    <text evidence="1">The sequence shown here is derived from an EMBL/GenBank/DDBJ whole genome shotgun (WGS) entry which is preliminary data.</text>
</comment>
<dbReference type="Proteomes" id="UP000030416">
    <property type="component" value="Unassembled WGS sequence"/>
</dbReference>
<organism evidence="1 2">
    <name type="scientific">Ureibacillus manganicus DSM 26584</name>
    <dbReference type="NCBI Taxonomy" id="1384049"/>
    <lineage>
        <taxon>Bacteria</taxon>
        <taxon>Bacillati</taxon>
        <taxon>Bacillota</taxon>
        <taxon>Bacilli</taxon>
        <taxon>Bacillales</taxon>
        <taxon>Caryophanaceae</taxon>
        <taxon>Ureibacillus</taxon>
    </lineage>
</organism>
<dbReference type="EMBL" id="JPVN01000026">
    <property type="protein sequence ID" value="KGR76400.1"/>
    <property type="molecule type" value="Genomic_DNA"/>
</dbReference>
<protein>
    <submittedName>
        <fullName evidence="1">Uncharacterized protein</fullName>
    </submittedName>
</protein>
<gene>
    <name evidence="1" type="ORF">CD29_16860</name>
</gene>
<proteinExistence type="predicted"/>
<reference evidence="1 2" key="1">
    <citation type="submission" date="2014-02" db="EMBL/GenBank/DDBJ databases">
        <title>Draft genome sequence of Lysinibacillus manganicus DSM 26584T.</title>
        <authorList>
            <person name="Zhang F."/>
            <person name="Wang G."/>
            <person name="Zhang L."/>
        </authorList>
    </citation>
    <scope>NUCLEOTIDE SEQUENCE [LARGE SCALE GENOMIC DNA]</scope>
    <source>
        <strain evidence="1 2">DSM 26584</strain>
    </source>
</reference>
<name>A0A0A3HYS9_9BACL</name>